<protein>
    <submittedName>
        <fullName evidence="9">Glycosyltransferase</fullName>
    </submittedName>
</protein>
<comment type="similarity">
    <text evidence="1">Belongs to the glycosyltransferase group 1 family. Glycosyltransferase 4 subfamily.</text>
</comment>
<comment type="subunit">
    <text evidence="2">Homodimer.</text>
</comment>
<dbReference type="PANTHER" id="PTHR47779">
    <property type="entry name" value="SYNTHASE (CCG-9), PUTATIVE (AFU_ORTHOLOGUE AFUA_3G12100)-RELATED"/>
    <property type="match status" value="1"/>
</dbReference>
<dbReference type="Gene3D" id="3.40.50.2000">
    <property type="entry name" value="Glycogen Phosphorylase B"/>
    <property type="match status" value="2"/>
</dbReference>
<keyword evidence="4" id="KW-0328">Glycosyltransferase</keyword>
<evidence type="ECO:0000256" key="3">
    <source>
        <dbReference type="ARBA" id="ARBA00022526"/>
    </source>
</evidence>
<evidence type="ECO:0000256" key="5">
    <source>
        <dbReference type="ARBA" id="ARBA00022679"/>
    </source>
</evidence>
<organism evidence="9 10">
    <name type="scientific">Mesotoga prima</name>
    <dbReference type="NCBI Taxonomy" id="1184387"/>
    <lineage>
        <taxon>Bacteria</taxon>
        <taxon>Thermotogati</taxon>
        <taxon>Thermotogota</taxon>
        <taxon>Thermotogae</taxon>
        <taxon>Kosmotogales</taxon>
        <taxon>Kosmotogaceae</taxon>
        <taxon>Mesotoga</taxon>
    </lineage>
</organism>
<evidence type="ECO:0000313" key="9">
    <source>
        <dbReference type="EMBL" id="KUK82298.1"/>
    </source>
</evidence>
<dbReference type="EMBL" id="LGGP01000005">
    <property type="protein sequence ID" value="KUK82298.1"/>
    <property type="molecule type" value="Genomic_DNA"/>
</dbReference>
<reference evidence="10" key="1">
    <citation type="journal article" date="2015" name="MBio">
        <title>Genome-Resolved Metagenomic Analysis Reveals Roles for Candidate Phyla and Other Microbial Community Members in Biogeochemical Transformations in Oil Reservoirs.</title>
        <authorList>
            <person name="Hu P."/>
            <person name="Tom L."/>
            <person name="Singh A."/>
            <person name="Thomas B.C."/>
            <person name="Baker B.J."/>
            <person name="Piceno Y.M."/>
            <person name="Andersen G.L."/>
            <person name="Banfield J.F."/>
        </authorList>
    </citation>
    <scope>NUCLEOTIDE SEQUENCE [LARGE SCALE GENOMIC DNA]</scope>
</reference>
<dbReference type="Pfam" id="PF00534">
    <property type="entry name" value="Glycos_transf_1"/>
    <property type="match status" value="1"/>
</dbReference>
<dbReference type="Pfam" id="PF21269">
    <property type="entry name" value="TreT_GT1"/>
    <property type="match status" value="1"/>
</dbReference>
<proteinExistence type="inferred from homology"/>
<dbReference type="GO" id="GO:0006006">
    <property type="term" value="P:glucose metabolic process"/>
    <property type="evidence" value="ECO:0007669"/>
    <property type="project" value="UniProtKB-KW"/>
</dbReference>
<keyword evidence="5 9" id="KW-0808">Transferase</keyword>
<keyword evidence="6" id="KW-0119">Carbohydrate metabolism</keyword>
<evidence type="ECO:0000256" key="1">
    <source>
        <dbReference type="ARBA" id="ARBA00009481"/>
    </source>
</evidence>
<feature type="domain" description="Glycosyl transferase family 1" evidence="7">
    <location>
        <begin position="238"/>
        <end position="408"/>
    </location>
</feature>
<dbReference type="PATRIC" id="fig|1184387.3.peg.228"/>
<sequence>MVSWSQSGPANLLPKQKEGVDVKTTQVQRKSLKDYEPFIESDLLESILKLSSELRGLRVLHVNATSFGGGVAEILHTLIPLMKDCGLNVDWKVIDAPSRFFDLTKRMHNALQGKEDRLSDEDRDLFENVSKDNASFIKPGEYDIAVIHDPQPVGLPAFADFGSCRLVWRCHIDTSSPNRVFWDYLNGFLSYYNAAVFTLKDYAKDGISIDKIYEIPPSIDPLSNKNRELSKEEMQQALRKLGIESGKPVITQVSRFDPWKDPLGVVDAYRKLKERFRELQLLLIGSMASDDPEGWKIYEDLLRYSGMDYDIKVLSNFQNISDIEVNAAQRVSKVVLQKSLREGFALTVSEAMWKKTPVVGGNVGGIPLQVHHGINGYLVETVEDTIEYTGRILDDPVLAKEMGNKGYEIVKKDFLSTRHLHQYLQLFRDLTN</sequence>
<name>A0A101HSR4_9BACT</name>
<evidence type="ECO:0000259" key="8">
    <source>
        <dbReference type="Pfam" id="PF21269"/>
    </source>
</evidence>
<dbReference type="GO" id="GO:0016757">
    <property type="term" value="F:glycosyltransferase activity"/>
    <property type="evidence" value="ECO:0007669"/>
    <property type="project" value="UniProtKB-KW"/>
</dbReference>
<dbReference type="PANTHER" id="PTHR47779:SF1">
    <property type="entry name" value="SYNTHASE (CCG-9), PUTATIVE (AFU_ORTHOLOGUE AFUA_3G12100)-RELATED"/>
    <property type="match status" value="1"/>
</dbReference>
<dbReference type="SUPFAM" id="SSF53756">
    <property type="entry name" value="UDP-Glycosyltransferase/glycogen phosphorylase"/>
    <property type="match status" value="1"/>
</dbReference>
<evidence type="ECO:0000313" key="10">
    <source>
        <dbReference type="Proteomes" id="UP000054092"/>
    </source>
</evidence>
<dbReference type="InterPro" id="IPR049438">
    <property type="entry name" value="TreT_GT1"/>
</dbReference>
<dbReference type="AlphaFoldDB" id="A0A101HSR4"/>
<feature type="domain" description="Trehalose synthase N-terminal" evidence="8">
    <location>
        <begin position="61"/>
        <end position="204"/>
    </location>
</feature>
<evidence type="ECO:0000256" key="6">
    <source>
        <dbReference type="ARBA" id="ARBA00023277"/>
    </source>
</evidence>
<keyword evidence="3" id="KW-0313">Glucose metabolism</keyword>
<evidence type="ECO:0000259" key="7">
    <source>
        <dbReference type="Pfam" id="PF00534"/>
    </source>
</evidence>
<dbReference type="Proteomes" id="UP000054092">
    <property type="component" value="Unassembled WGS sequence"/>
</dbReference>
<dbReference type="InterPro" id="IPR052078">
    <property type="entry name" value="Trehalose_Metab_GTase"/>
</dbReference>
<gene>
    <name evidence="9" type="ORF">XD94_0069</name>
</gene>
<accession>A0A101HSR4</accession>
<dbReference type="InterPro" id="IPR001296">
    <property type="entry name" value="Glyco_trans_1"/>
</dbReference>
<comment type="caution">
    <text evidence="9">The sequence shown here is derived from an EMBL/GenBank/DDBJ whole genome shotgun (WGS) entry which is preliminary data.</text>
</comment>
<evidence type="ECO:0000256" key="2">
    <source>
        <dbReference type="ARBA" id="ARBA00011738"/>
    </source>
</evidence>
<evidence type="ECO:0000256" key="4">
    <source>
        <dbReference type="ARBA" id="ARBA00022676"/>
    </source>
</evidence>